<evidence type="ECO:0000313" key="2">
    <source>
        <dbReference type="Proteomes" id="UP000280317"/>
    </source>
</evidence>
<protein>
    <submittedName>
        <fullName evidence="1">Uncharacterized protein</fullName>
    </submittedName>
</protein>
<sequence>MNDDQTAVTIVAGTVTRGGSGTFGTILRMGPGRVHMHITPEVAAQWLPILTDIAGAGEDAGTAKR</sequence>
<evidence type="ECO:0000313" key="1">
    <source>
        <dbReference type="EMBL" id="AYN57922.1"/>
    </source>
</evidence>
<dbReference type="RefSeq" id="YP_010656357.1">
    <property type="nucleotide sequence ID" value="NC_070837.1"/>
</dbReference>
<gene>
    <name evidence="1" type="primary">71</name>
    <name evidence="1" type="ORF">PBI_FAJA_71</name>
</gene>
<dbReference type="GeneID" id="77932235"/>
<organism evidence="1 2">
    <name type="scientific">Arthrobacter phage Faja</name>
    <dbReference type="NCBI Taxonomy" id="2419957"/>
    <lineage>
        <taxon>Viruses</taxon>
        <taxon>Duplodnaviria</taxon>
        <taxon>Heunggongvirae</taxon>
        <taxon>Uroviricota</taxon>
        <taxon>Caudoviricetes</taxon>
        <taxon>Fajavirus</taxon>
        <taxon>Fajavirus faja</taxon>
    </lineage>
</organism>
<dbReference type="KEGG" id="vg:77932235"/>
<dbReference type="Proteomes" id="UP000280317">
    <property type="component" value="Segment"/>
</dbReference>
<reference evidence="1 2" key="1">
    <citation type="submission" date="2018-09" db="EMBL/GenBank/DDBJ databases">
        <authorList>
            <person name="Ulbrich M.C."/>
            <person name="Stoner T.H."/>
            <person name="Garlena R.A."/>
            <person name="Russell D.A."/>
            <person name="Pope W.H."/>
            <person name="Jacobs-Sera D."/>
            <person name="Hatfull G.F."/>
        </authorList>
    </citation>
    <scope>NUCLEOTIDE SEQUENCE [LARGE SCALE GENOMIC DNA]</scope>
</reference>
<accession>A0A3G2KFZ9</accession>
<keyword evidence="2" id="KW-1185">Reference proteome</keyword>
<dbReference type="EMBL" id="MH834612">
    <property type="protein sequence ID" value="AYN57922.1"/>
    <property type="molecule type" value="Genomic_DNA"/>
</dbReference>
<proteinExistence type="predicted"/>
<name>A0A3G2KFZ9_9CAUD</name>